<dbReference type="PANTHER" id="PTHR31385">
    <property type="entry name" value="PUTATIVE (DUF220)-RELATED"/>
    <property type="match status" value="1"/>
</dbReference>
<dbReference type="EMBL" id="CAJHUC010001175">
    <property type="protein sequence ID" value="CAD7700090.1"/>
    <property type="molecule type" value="Genomic_DNA"/>
</dbReference>
<protein>
    <recommendedName>
        <fullName evidence="4">Coenzyme Q-binding protein COQ10 START domain-containing protein</fullName>
    </recommendedName>
</protein>
<dbReference type="PANTHER" id="PTHR31385:SF1">
    <property type="entry name" value="PUTATIVE (DUF220)-RELATED"/>
    <property type="match status" value="1"/>
</dbReference>
<proteinExistence type="predicted"/>
<dbReference type="OrthoDB" id="530906at2759"/>
<dbReference type="InterPro" id="IPR023393">
    <property type="entry name" value="START-like_dom_sf"/>
</dbReference>
<accession>A0A8S1IYS6</accession>
<comment type="caution">
    <text evidence="2">The sequence shown here is derived from an EMBL/GenBank/DDBJ whole genome shotgun (WGS) entry which is preliminary data.</text>
</comment>
<organism evidence="2 3">
    <name type="scientific">Ostreobium quekettii</name>
    <dbReference type="NCBI Taxonomy" id="121088"/>
    <lineage>
        <taxon>Eukaryota</taxon>
        <taxon>Viridiplantae</taxon>
        <taxon>Chlorophyta</taxon>
        <taxon>core chlorophytes</taxon>
        <taxon>Ulvophyceae</taxon>
        <taxon>TCBD clade</taxon>
        <taxon>Bryopsidales</taxon>
        <taxon>Ostreobineae</taxon>
        <taxon>Ostreobiaceae</taxon>
        <taxon>Ostreobium</taxon>
    </lineage>
</organism>
<feature type="region of interest" description="Disordered" evidence="1">
    <location>
        <begin position="1"/>
        <end position="30"/>
    </location>
</feature>
<evidence type="ECO:0000256" key="1">
    <source>
        <dbReference type="SAM" id="MobiDB-lite"/>
    </source>
</evidence>
<name>A0A8S1IYS6_9CHLO</name>
<gene>
    <name evidence="2" type="ORF">OSTQU699_LOCUS5449</name>
</gene>
<sequence length="246" mass="26558">MPGEGLRVGDADKAELSSASSGRWCDPSSGRRIETSAGKGVLCRITLHARVEMAPIDVFRLMTAPDNSPAFRDIYSVPRHKVLTDDGHGKRVVEMEQCTGFKFLSFPISFATRLVMETDEGNLTIKFRLAKKGPMKVFQGVWRVCEAEGGRGRASIVELEQDVLPAFIPPFCGGFLRGVSVRAIRRVAEDLDAVALRLGGGETLEGVLGGAAKSESVSESGKRIESFPLAVDCDLSDEEGEIAATR</sequence>
<evidence type="ECO:0008006" key="4">
    <source>
        <dbReference type="Google" id="ProtNLM"/>
    </source>
</evidence>
<dbReference type="Proteomes" id="UP000708148">
    <property type="component" value="Unassembled WGS sequence"/>
</dbReference>
<dbReference type="SUPFAM" id="SSF55961">
    <property type="entry name" value="Bet v1-like"/>
    <property type="match status" value="1"/>
</dbReference>
<evidence type="ECO:0000313" key="2">
    <source>
        <dbReference type="EMBL" id="CAD7700090.1"/>
    </source>
</evidence>
<evidence type="ECO:0000313" key="3">
    <source>
        <dbReference type="Proteomes" id="UP000708148"/>
    </source>
</evidence>
<dbReference type="AlphaFoldDB" id="A0A8S1IYS6"/>
<keyword evidence="3" id="KW-1185">Reference proteome</keyword>
<reference evidence="2" key="1">
    <citation type="submission" date="2020-12" db="EMBL/GenBank/DDBJ databases">
        <authorList>
            <person name="Iha C."/>
        </authorList>
    </citation>
    <scope>NUCLEOTIDE SEQUENCE</scope>
</reference>
<dbReference type="Gene3D" id="3.30.530.20">
    <property type="match status" value="1"/>
</dbReference>